<evidence type="ECO:0000259" key="1">
    <source>
        <dbReference type="PROSITE" id="PS50006"/>
    </source>
</evidence>
<keyword evidence="3" id="KW-1185">Reference proteome</keyword>
<gene>
    <name evidence="2" type="ORF">SAMN02745131_00535</name>
</gene>
<accession>A0A1M4U5R0</accession>
<protein>
    <submittedName>
        <fullName evidence="2">FHA domain-containing protein</fullName>
    </submittedName>
</protein>
<dbReference type="Gene3D" id="2.60.200.20">
    <property type="match status" value="1"/>
</dbReference>
<dbReference type="AlphaFoldDB" id="A0A1M4U5R0"/>
<feature type="domain" description="FHA" evidence="1">
    <location>
        <begin position="153"/>
        <end position="205"/>
    </location>
</feature>
<evidence type="ECO:0000313" key="2">
    <source>
        <dbReference type="EMBL" id="SHE52079.1"/>
    </source>
</evidence>
<dbReference type="PROSITE" id="PS50006">
    <property type="entry name" value="FHA_DOMAIN"/>
    <property type="match status" value="1"/>
</dbReference>
<proteinExistence type="predicted"/>
<dbReference type="InterPro" id="IPR008984">
    <property type="entry name" value="SMAD_FHA_dom_sf"/>
</dbReference>
<organism evidence="2 3">
    <name type="scientific">Flavisolibacter ginsengisoli DSM 18119</name>
    <dbReference type="NCBI Taxonomy" id="1121884"/>
    <lineage>
        <taxon>Bacteria</taxon>
        <taxon>Pseudomonadati</taxon>
        <taxon>Bacteroidota</taxon>
        <taxon>Chitinophagia</taxon>
        <taxon>Chitinophagales</taxon>
        <taxon>Chitinophagaceae</taxon>
        <taxon>Flavisolibacter</taxon>
    </lineage>
</organism>
<dbReference type="OrthoDB" id="944636at2"/>
<evidence type="ECO:0000313" key="3">
    <source>
        <dbReference type="Proteomes" id="UP000184048"/>
    </source>
</evidence>
<dbReference type="InterPro" id="IPR000253">
    <property type="entry name" value="FHA_dom"/>
</dbReference>
<dbReference type="SUPFAM" id="SSF49879">
    <property type="entry name" value="SMAD/FHA domain"/>
    <property type="match status" value="1"/>
</dbReference>
<dbReference type="STRING" id="1121884.SAMN02745131_00535"/>
<name>A0A1M4U5R0_9BACT</name>
<sequence length="265" mass="30056">MFDFFKKNTENSSKDVKTVREALLHFIKEQLKKAEGGEGSNIKGIQLFITCPDEEKQMYEAAVYLDEPGRFRNEEVQKIADDYAIDLPDNWELKISFTESAPPESKQVPGLDASLFVLTRKNALPKTASAFIKIRLGEAEKKTYIITSGSGKIFIGREKRVQTADGFYRENNIAFPEKSDSDSNRYISRQHAHIEFDQETGHFLLFADEGGVPPRNKVKVRSNNEGEPVKLYSTKVGYELREGDQILLGQSALLEFSYSPDENEL</sequence>
<reference evidence="2 3" key="1">
    <citation type="submission" date="2016-11" db="EMBL/GenBank/DDBJ databases">
        <authorList>
            <person name="Jaros S."/>
            <person name="Januszkiewicz K."/>
            <person name="Wedrychowicz H."/>
        </authorList>
    </citation>
    <scope>NUCLEOTIDE SEQUENCE [LARGE SCALE GENOMIC DNA]</scope>
    <source>
        <strain evidence="2 3">DSM 18119</strain>
    </source>
</reference>
<dbReference type="EMBL" id="FQUU01000002">
    <property type="protein sequence ID" value="SHE52079.1"/>
    <property type="molecule type" value="Genomic_DNA"/>
</dbReference>
<dbReference type="Proteomes" id="UP000184048">
    <property type="component" value="Unassembled WGS sequence"/>
</dbReference>